<evidence type="ECO:0000313" key="2">
    <source>
        <dbReference type="EMBL" id="GGM55341.1"/>
    </source>
</evidence>
<reference evidence="2" key="1">
    <citation type="journal article" date="2014" name="Int. J. Syst. Evol. Microbiol.">
        <title>Complete genome sequence of Corynebacterium casei LMG S-19264T (=DSM 44701T), isolated from a smear-ripened cheese.</title>
        <authorList>
            <consortium name="US DOE Joint Genome Institute (JGI-PGF)"/>
            <person name="Walter F."/>
            <person name="Albersmeier A."/>
            <person name="Kalinowski J."/>
            <person name="Ruckert C."/>
        </authorList>
    </citation>
    <scope>NUCLEOTIDE SEQUENCE</scope>
    <source>
        <strain evidence="2">CGMCC 4.7312</strain>
    </source>
</reference>
<accession>A0A917X2L3</accession>
<dbReference type="InterPro" id="IPR015421">
    <property type="entry name" value="PyrdxlP-dep_Trfase_major"/>
</dbReference>
<dbReference type="InterPro" id="IPR015424">
    <property type="entry name" value="PyrdxlP-dep_Trfase"/>
</dbReference>
<sequence length="385" mass="40026">MTFGELQGLPLKALATRPITEQFPDLNSGVVHLDAPAGTLAHAAVLDVLANYRKNSASMPQRRSRVALNWAANRFRALIGAPGGAVSFGPDMTSLTRAFVRSIEPALLPGDEVVCTTLDHCSNVDPWRQAAHRRGAAVRMAEVSSDGRLTVDAVATQLGPRTRWIAVTAGSNALGSAPELVRICAAARLAGAQVFVDGAQVPAHLPVDVAAWGCDVFVTSAATWYGPGCGILWRRSGGISATLLGDVAPTGGPGIGAVLATGVAAEVLLHWDRASVFRHGDRLANLLARSLRMIDGVRVLGRSDDAARLPIVAFQVAGRPAAEVAAQLADGGVVVGHGTFGSEPALRAVAPDTPEALRAGMARYTTRADVRALIAMLAGITATRD</sequence>
<comment type="caution">
    <text evidence="2">The sequence shown here is derived from an EMBL/GenBank/DDBJ whole genome shotgun (WGS) entry which is preliminary data.</text>
</comment>
<keyword evidence="3" id="KW-1185">Reference proteome</keyword>
<evidence type="ECO:0000313" key="3">
    <source>
        <dbReference type="Proteomes" id="UP000608890"/>
    </source>
</evidence>
<feature type="domain" description="Aminotransferase class V" evidence="1">
    <location>
        <begin position="31"/>
        <end position="373"/>
    </location>
</feature>
<proteinExistence type="predicted"/>
<name>A0A917X2L3_9ACTN</name>
<dbReference type="SUPFAM" id="SSF53383">
    <property type="entry name" value="PLP-dependent transferases"/>
    <property type="match status" value="1"/>
</dbReference>
<dbReference type="InterPro" id="IPR000192">
    <property type="entry name" value="Aminotrans_V_dom"/>
</dbReference>
<dbReference type="Gene3D" id="3.90.1150.10">
    <property type="entry name" value="Aspartate Aminotransferase, domain 1"/>
    <property type="match status" value="1"/>
</dbReference>
<dbReference type="InterPro" id="IPR015422">
    <property type="entry name" value="PyrdxlP-dep_Trfase_small"/>
</dbReference>
<organism evidence="2 3">
    <name type="scientific">Micromonospora sonchi</name>
    <dbReference type="NCBI Taxonomy" id="1763543"/>
    <lineage>
        <taxon>Bacteria</taxon>
        <taxon>Bacillati</taxon>
        <taxon>Actinomycetota</taxon>
        <taxon>Actinomycetes</taxon>
        <taxon>Micromonosporales</taxon>
        <taxon>Micromonosporaceae</taxon>
        <taxon>Micromonospora</taxon>
    </lineage>
</organism>
<evidence type="ECO:0000259" key="1">
    <source>
        <dbReference type="Pfam" id="PF00266"/>
    </source>
</evidence>
<dbReference type="Gene3D" id="3.40.640.10">
    <property type="entry name" value="Type I PLP-dependent aspartate aminotransferase-like (Major domain)"/>
    <property type="match status" value="1"/>
</dbReference>
<dbReference type="PANTHER" id="PTHR43586">
    <property type="entry name" value="CYSTEINE DESULFURASE"/>
    <property type="match status" value="1"/>
</dbReference>
<dbReference type="RefSeq" id="WP_189047562.1">
    <property type="nucleotide sequence ID" value="NZ_BMNB01000024.1"/>
</dbReference>
<dbReference type="Pfam" id="PF00266">
    <property type="entry name" value="Aminotran_5"/>
    <property type="match status" value="1"/>
</dbReference>
<protein>
    <submittedName>
        <fullName evidence="2">Cysteine desulfurase-like protein</fullName>
    </submittedName>
</protein>
<gene>
    <name evidence="2" type="ORF">GCM10011608_45240</name>
</gene>
<dbReference type="AlphaFoldDB" id="A0A917X2L3"/>
<dbReference type="PANTHER" id="PTHR43586:SF21">
    <property type="entry name" value="PYRIDOXAL PHOSPHATE (PLP)-DEPENDENT ASPARTATE AMINOTRANSFERASE SUPERFAMILY"/>
    <property type="match status" value="1"/>
</dbReference>
<dbReference type="EMBL" id="BMNB01000024">
    <property type="protein sequence ID" value="GGM55341.1"/>
    <property type="molecule type" value="Genomic_DNA"/>
</dbReference>
<dbReference type="Proteomes" id="UP000608890">
    <property type="component" value="Unassembled WGS sequence"/>
</dbReference>
<reference evidence="2" key="2">
    <citation type="submission" date="2020-09" db="EMBL/GenBank/DDBJ databases">
        <authorList>
            <person name="Sun Q."/>
            <person name="Zhou Y."/>
        </authorList>
    </citation>
    <scope>NUCLEOTIDE SEQUENCE</scope>
    <source>
        <strain evidence="2">CGMCC 4.7312</strain>
    </source>
</reference>